<comment type="caution">
    <text evidence="1">The sequence shown here is derived from an EMBL/GenBank/DDBJ whole genome shotgun (WGS) entry which is preliminary data.</text>
</comment>
<dbReference type="Pfam" id="PF19866">
    <property type="entry name" value="DUF6339"/>
    <property type="match status" value="1"/>
</dbReference>
<proteinExistence type="predicted"/>
<evidence type="ECO:0000313" key="1">
    <source>
        <dbReference type="EMBL" id="MBP3966253.1"/>
    </source>
</evidence>
<dbReference type="InterPro" id="IPR045920">
    <property type="entry name" value="DUF6339"/>
</dbReference>
<protein>
    <submittedName>
        <fullName evidence="1">Uncharacterized protein</fullName>
    </submittedName>
</protein>
<evidence type="ECO:0000313" key="2">
    <source>
        <dbReference type="Proteomes" id="UP000673394"/>
    </source>
</evidence>
<reference evidence="1 2" key="1">
    <citation type="submission" date="2021-04" db="EMBL/GenBank/DDBJ databases">
        <title>Paenibacillus sp. DLE-14 whole genome sequence.</title>
        <authorList>
            <person name="Ham Y.J."/>
        </authorList>
    </citation>
    <scope>NUCLEOTIDE SEQUENCE [LARGE SCALE GENOMIC DNA]</scope>
    <source>
        <strain evidence="1 2">DLE-14</strain>
    </source>
</reference>
<dbReference type="Proteomes" id="UP000673394">
    <property type="component" value="Unassembled WGS sequence"/>
</dbReference>
<dbReference type="EMBL" id="JAGKSP010000016">
    <property type="protein sequence ID" value="MBP3966253.1"/>
    <property type="molecule type" value="Genomic_DNA"/>
</dbReference>
<organism evidence="1 2">
    <name type="scientific">Paenibacillus lignilyticus</name>
    <dbReference type="NCBI Taxonomy" id="1172615"/>
    <lineage>
        <taxon>Bacteria</taxon>
        <taxon>Bacillati</taxon>
        <taxon>Bacillota</taxon>
        <taxon>Bacilli</taxon>
        <taxon>Bacillales</taxon>
        <taxon>Paenibacillaceae</taxon>
        <taxon>Paenibacillus</taxon>
    </lineage>
</organism>
<dbReference type="RefSeq" id="WP_210663277.1">
    <property type="nucleotide sequence ID" value="NZ_JAGKSP010000016.1"/>
</dbReference>
<name>A0ABS5CK65_9BACL</name>
<sequence length="227" mass="26977">MKWKTLSKAEAEVQMKTWFEQQSDQFDNDYSAVRSSLQNALKSAAFDLNLDRTKIQSAGYEFDLLFGIKLYEVLTKEFKMNPRLASNDGIWRYLSIKVIPDIVALRWGNNPDRFWKKNWRIWLKILWWYIYLSWQGDTEKTFKVLENNTSDEISQLVERSGSSGYRVELCREIMSYYSFIAVDKQKRNQKIFKRAMKLNTARAKVIEPSLFSGGERQYVKELFEYFG</sequence>
<keyword evidence="2" id="KW-1185">Reference proteome</keyword>
<accession>A0ABS5CK65</accession>
<gene>
    <name evidence="1" type="ORF">I8J30_26470</name>
</gene>